<dbReference type="Pfam" id="PF16113">
    <property type="entry name" value="ECH_2"/>
    <property type="match status" value="1"/>
</dbReference>
<dbReference type="EMBL" id="CP011541">
    <property type="protein sequence ID" value="AKK04117.1"/>
    <property type="molecule type" value="Genomic_DNA"/>
</dbReference>
<comment type="catalytic activity">
    <reaction evidence="1">
        <text>3-hydroxy-2-methylpropanoyl-CoA + H2O = 3-hydroxy-2-methylpropanoate + CoA + H(+)</text>
        <dbReference type="Rhea" id="RHEA:20888"/>
        <dbReference type="ChEBI" id="CHEBI:11805"/>
        <dbReference type="ChEBI" id="CHEBI:15377"/>
        <dbReference type="ChEBI" id="CHEBI:15378"/>
        <dbReference type="ChEBI" id="CHEBI:57287"/>
        <dbReference type="ChEBI" id="CHEBI:57340"/>
        <dbReference type="EC" id="3.1.2.4"/>
    </reaction>
</comment>
<evidence type="ECO:0000256" key="4">
    <source>
        <dbReference type="SAM" id="MobiDB-lite"/>
    </source>
</evidence>
<dbReference type="OrthoDB" id="9790967at2"/>
<dbReference type="GO" id="GO:0016829">
    <property type="term" value="F:lyase activity"/>
    <property type="evidence" value="ECO:0007669"/>
    <property type="project" value="UniProtKB-KW"/>
</dbReference>
<gene>
    <name evidence="6" type="primary">echA3</name>
    <name evidence="6" type="ORF">CEPID_11445</name>
</gene>
<evidence type="ECO:0000313" key="7">
    <source>
        <dbReference type="Proteomes" id="UP000035368"/>
    </source>
</evidence>
<keyword evidence="7" id="KW-1185">Reference proteome</keyword>
<evidence type="ECO:0000256" key="1">
    <source>
        <dbReference type="ARBA" id="ARBA00001709"/>
    </source>
</evidence>
<sequence length="344" mass="36849">MTDQLLSEVRGNAGIITLNREKAINALTHEMVLEMTKVLDGWHDDPAVKLVIVRGAGERGLCAGGDVAALYDDALADGTAGAEFWADEYGLNLMISDYPKPYVAIMNGLVLGGGVGISAHGSHRIVTDSTKLGMPEVGIGFAPDVGGSWLLAHAPDNLGFHYGLTGAHEGGAQAIEAGLADYFVPDELIETLVADLCASGVVGDIEKHAVQPARGFGPDRVEMARVYDAESVEEILANLDASQAEWASDAAKRIRRNCPLALKVTFASISGAREKTLAEALQQEFRISCNMQRGTEFVEGVRAQLIDKDRNPQWNPSSLGEVEPEEMARMLGPVDDPRVEDIEL</sequence>
<dbReference type="RefSeq" id="WP_047241011.1">
    <property type="nucleotide sequence ID" value="NZ_CP011541.1"/>
</dbReference>
<dbReference type="EC" id="3.1.2.4" evidence="2"/>
<dbReference type="KEGG" id="cei:CEPID_11445"/>
<name>A0A0G3GZ93_9CORY</name>
<evidence type="ECO:0000256" key="3">
    <source>
        <dbReference type="ARBA" id="ARBA00022801"/>
    </source>
</evidence>
<organism evidence="6 7">
    <name type="scientific">Corynebacterium epidermidicanis</name>
    <dbReference type="NCBI Taxonomy" id="1050174"/>
    <lineage>
        <taxon>Bacteria</taxon>
        <taxon>Bacillati</taxon>
        <taxon>Actinomycetota</taxon>
        <taxon>Actinomycetes</taxon>
        <taxon>Mycobacteriales</taxon>
        <taxon>Corynebacteriaceae</taxon>
        <taxon>Corynebacterium</taxon>
    </lineage>
</organism>
<dbReference type="GO" id="GO:0005829">
    <property type="term" value="C:cytosol"/>
    <property type="evidence" value="ECO:0007669"/>
    <property type="project" value="TreeGrafter"/>
</dbReference>
<dbReference type="InterPro" id="IPR032259">
    <property type="entry name" value="HIBYL-CoA-H"/>
</dbReference>
<proteinExistence type="predicted"/>
<dbReference type="InterPro" id="IPR029045">
    <property type="entry name" value="ClpP/crotonase-like_dom_sf"/>
</dbReference>
<dbReference type="GO" id="GO:0003860">
    <property type="term" value="F:3-hydroxyisobutyryl-CoA hydrolase activity"/>
    <property type="evidence" value="ECO:0007669"/>
    <property type="project" value="UniProtKB-EC"/>
</dbReference>
<dbReference type="GO" id="GO:0006574">
    <property type="term" value="P:L-valine catabolic process"/>
    <property type="evidence" value="ECO:0007669"/>
    <property type="project" value="TreeGrafter"/>
</dbReference>
<dbReference type="Proteomes" id="UP000035368">
    <property type="component" value="Chromosome"/>
</dbReference>
<protein>
    <recommendedName>
        <fullName evidence="2">3-hydroxyisobutyryl-CoA hydrolase</fullName>
        <ecNumber evidence="2">3.1.2.4</ecNumber>
    </recommendedName>
</protein>
<evidence type="ECO:0000259" key="5">
    <source>
        <dbReference type="Pfam" id="PF16113"/>
    </source>
</evidence>
<dbReference type="AlphaFoldDB" id="A0A0G3GZ93"/>
<dbReference type="PATRIC" id="fig|1050174.4.peg.2310"/>
<dbReference type="InterPro" id="IPR045004">
    <property type="entry name" value="ECH_dom"/>
</dbReference>
<dbReference type="PANTHER" id="PTHR43176">
    <property type="entry name" value="3-HYDROXYISOBUTYRYL-COA HYDROLASE-RELATED"/>
    <property type="match status" value="1"/>
</dbReference>
<evidence type="ECO:0000256" key="2">
    <source>
        <dbReference type="ARBA" id="ARBA00011915"/>
    </source>
</evidence>
<keyword evidence="6" id="KW-0456">Lyase</keyword>
<feature type="domain" description="Enoyl-CoA hydratase/isomerase" evidence="5">
    <location>
        <begin position="14"/>
        <end position="330"/>
    </location>
</feature>
<dbReference type="SUPFAM" id="SSF52096">
    <property type="entry name" value="ClpP/crotonase"/>
    <property type="match status" value="1"/>
</dbReference>
<feature type="compositionally biased region" description="Basic and acidic residues" evidence="4">
    <location>
        <begin position="335"/>
        <end position="344"/>
    </location>
</feature>
<keyword evidence="3" id="KW-0378">Hydrolase</keyword>
<evidence type="ECO:0000313" key="6">
    <source>
        <dbReference type="EMBL" id="AKK04117.1"/>
    </source>
</evidence>
<dbReference type="Gene3D" id="3.90.226.10">
    <property type="entry name" value="2-enoyl-CoA Hydratase, Chain A, domain 1"/>
    <property type="match status" value="1"/>
</dbReference>
<feature type="region of interest" description="Disordered" evidence="4">
    <location>
        <begin position="309"/>
        <end position="344"/>
    </location>
</feature>
<accession>A0A0G3GZ93</accession>
<dbReference type="PANTHER" id="PTHR43176:SF3">
    <property type="entry name" value="3-HYDROXYISOBUTYRYL-COA HYDROLASE, MITOCHONDRIAL"/>
    <property type="match status" value="1"/>
</dbReference>
<reference evidence="6 7" key="1">
    <citation type="submission" date="2015-05" db="EMBL/GenBank/DDBJ databases">
        <title>Complete genome sequence of Corynebacterium epidermidicanis DSM 45586, isolated from the skin of a dog suffering from pruritus.</title>
        <authorList>
            <person name="Ruckert C."/>
            <person name="Albersmeier A."/>
            <person name="Winkler A."/>
            <person name="Tauch A."/>
        </authorList>
    </citation>
    <scope>NUCLEOTIDE SEQUENCE [LARGE SCALE GENOMIC DNA]</scope>
    <source>
        <strain evidence="6 7">DSM 45586</strain>
    </source>
</reference>
<dbReference type="CDD" id="cd06558">
    <property type="entry name" value="crotonase-like"/>
    <property type="match status" value="1"/>
</dbReference>
<dbReference type="STRING" id="1050174.CEPID_11445"/>
<dbReference type="NCBIfam" id="NF004127">
    <property type="entry name" value="PRK05617.1"/>
    <property type="match status" value="1"/>
</dbReference>